<keyword evidence="4 10" id="KW-1133">Transmembrane helix</keyword>
<evidence type="ECO:0000256" key="2">
    <source>
        <dbReference type="ARBA" id="ARBA00022448"/>
    </source>
</evidence>
<feature type="compositionally biased region" description="Polar residues" evidence="9">
    <location>
        <begin position="917"/>
        <end position="926"/>
    </location>
</feature>
<accession>A0ABQ8EZJ1</accession>
<evidence type="ECO:0000256" key="10">
    <source>
        <dbReference type="SAM" id="Phobius"/>
    </source>
</evidence>
<protein>
    <recommendedName>
        <fullName evidence="11">Potassium channel domain-containing protein</fullName>
    </recommendedName>
</protein>
<dbReference type="Proteomes" id="UP001648503">
    <property type="component" value="Unassembled WGS sequence"/>
</dbReference>
<keyword evidence="7 8" id="KW-0407">Ion channel</keyword>
<feature type="compositionally biased region" description="Polar residues" evidence="9">
    <location>
        <begin position="1010"/>
        <end position="1033"/>
    </location>
</feature>
<keyword evidence="5 8" id="KW-0406">Ion transport</keyword>
<evidence type="ECO:0000256" key="9">
    <source>
        <dbReference type="SAM" id="MobiDB-lite"/>
    </source>
</evidence>
<feature type="transmembrane region" description="Helical" evidence="10">
    <location>
        <begin position="564"/>
        <end position="584"/>
    </location>
</feature>
<name>A0ABQ8EZJ1_9FUNG</name>
<dbReference type="Gene3D" id="1.10.287.70">
    <property type="match status" value="2"/>
</dbReference>
<feature type="transmembrane region" description="Helical" evidence="10">
    <location>
        <begin position="35"/>
        <end position="52"/>
    </location>
</feature>
<evidence type="ECO:0000256" key="7">
    <source>
        <dbReference type="ARBA" id="ARBA00023303"/>
    </source>
</evidence>
<reference evidence="12 13" key="1">
    <citation type="submission" date="2021-02" db="EMBL/GenBank/DDBJ databases">
        <title>Variation within the Batrachochytrium salamandrivorans European outbreak.</title>
        <authorList>
            <person name="Kelly M."/>
            <person name="Pasmans F."/>
            <person name="Shea T.P."/>
            <person name="Munoz J.F."/>
            <person name="Carranza S."/>
            <person name="Cuomo C.A."/>
            <person name="Martel A."/>
        </authorList>
    </citation>
    <scope>NUCLEOTIDE SEQUENCE [LARGE SCALE GENOMIC DNA]</scope>
    <source>
        <strain evidence="12 13">AMFP18/2</strain>
    </source>
</reference>
<organism evidence="12 13">
    <name type="scientific">Batrachochytrium salamandrivorans</name>
    <dbReference type="NCBI Taxonomy" id="1357716"/>
    <lineage>
        <taxon>Eukaryota</taxon>
        <taxon>Fungi</taxon>
        <taxon>Fungi incertae sedis</taxon>
        <taxon>Chytridiomycota</taxon>
        <taxon>Chytridiomycota incertae sedis</taxon>
        <taxon>Chytridiomycetes</taxon>
        <taxon>Rhizophydiales</taxon>
        <taxon>Rhizophydiales incertae sedis</taxon>
        <taxon>Batrachochytrium</taxon>
    </lineage>
</organism>
<evidence type="ECO:0000259" key="11">
    <source>
        <dbReference type="Pfam" id="PF07885"/>
    </source>
</evidence>
<comment type="similarity">
    <text evidence="8">Belongs to the two pore domain potassium channel (TC 1.A.1.8) family.</text>
</comment>
<feature type="region of interest" description="Disordered" evidence="9">
    <location>
        <begin position="991"/>
        <end position="1059"/>
    </location>
</feature>
<keyword evidence="2 8" id="KW-0813">Transport</keyword>
<feature type="transmembrane region" description="Helical" evidence="10">
    <location>
        <begin position="590"/>
        <end position="607"/>
    </location>
</feature>
<feature type="compositionally biased region" description="Low complexity" evidence="9">
    <location>
        <begin position="833"/>
        <end position="842"/>
    </location>
</feature>
<feature type="region of interest" description="Disordered" evidence="9">
    <location>
        <begin position="506"/>
        <end position="526"/>
    </location>
</feature>
<evidence type="ECO:0000256" key="3">
    <source>
        <dbReference type="ARBA" id="ARBA00022692"/>
    </source>
</evidence>
<evidence type="ECO:0000256" key="4">
    <source>
        <dbReference type="ARBA" id="ARBA00022989"/>
    </source>
</evidence>
<evidence type="ECO:0000256" key="6">
    <source>
        <dbReference type="ARBA" id="ARBA00023136"/>
    </source>
</evidence>
<comment type="subcellular location">
    <subcellularLocation>
        <location evidence="1">Membrane</location>
        <topology evidence="1">Multi-pass membrane protein</topology>
    </subcellularLocation>
</comment>
<keyword evidence="6 10" id="KW-0472">Membrane</keyword>
<dbReference type="SUPFAM" id="SSF81324">
    <property type="entry name" value="Voltage-gated potassium channels"/>
    <property type="match status" value="2"/>
</dbReference>
<proteinExistence type="inferred from homology"/>
<keyword evidence="3 8" id="KW-0812">Transmembrane</keyword>
<comment type="caution">
    <text evidence="12">The sequence shown here is derived from an EMBL/GenBank/DDBJ whole genome shotgun (WGS) entry which is preliminary data.</text>
</comment>
<sequence length="1059" mass="116483">MDQRQSHLQRLSQLPSSSATTSSIDRRISNALRKYIPLLAGILIPLATFLNMQSVSVPGWTCEALLARSTPTTDTHLGSLRKVAEPVCRRSMLILFLSFLSLGFGILATTCLFFRMLEKKIKWMTRLIILGGWGQGVTAVLTSIVFYLFSGKTISESYTAAVTYNAVSALVSLISATLFTYHHYTNQQQWYSYTLYELSLSQRQLTLLMITSLFYLTLSASIYSWIEDWIFDDALYWAIASFSTIGFGDFAPKTTTGRVLLPPVTVIGIGLIGSLIWSLRDVVLELLTLQLASQYSKWLAAAHSDDQYQLYAGSSASSGAFSLRSRTGRQAARHASLTDTMLSRVPTFPFSAPVLSARASSGELAPLLARHADSSQHVIRIGGNRKSEEILDTEIGAAGTYGHTDLHHSNASFCSSTHSDLQASASNSHKPHLESDYSHALDARNMETGTKFPDLVLPDAALYDSIIPAIPLVRANSDSAMDTHVNAAMYRSSPKSQQYMQNSYHAQEMPPFPGSHPRSRGPPRQQTMTISRSNYLPQVTIVASGVFARQKVEEATRQALQFQIMIGAILVSLNIILFGFAFAWIEHWQVWEGFYFAFCAITTIGYGDYTLHSNLGRSLFIWYIFIAIGSSTYFGSIIAELAMDQWTVTVDHIEKRVDRYERKAQLKKLYGGKAAENKRRRRSRDNGVVAAAQLDPTGAMGSSEKDRFDKADSHSAISYGDELIHMTVSPTICPADGSGLDTDGVGNSAKVEVSCSNDAMDANENHSLLSSKAMLSEGLNQNHPVATTSTNDIENYRHPRRADSAPHESSEYYTNLREGESSHHRDSHKHYSSSDGLSSSESNICNREDENHRLYIDQHGSYCNDGGENTMGQGSRDVEKGVRMWPSQPMVSIHPPLAFSMDNSSTSSMSFMRNNNATRGNRNSGSIRLAGSPVDGGGRSNSSTGTHLFRTQSLLAKSFSLGFGNRGGGSHSIGLGSAGVVQRSHHNTRISRTDVRENGNPHHPDEQVSGLPSRTGSGMDISTTATPQSSGQRGSWLRFERHENPSKKPSSPSNRTRRK</sequence>
<dbReference type="EMBL" id="JAFCIX010000553">
    <property type="protein sequence ID" value="KAH6587750.1"/>
    <property type="molecule type" value="Genomic_DNA"/>
</dbReference>
<feature type="transmembrane region" description="Helical" evidence="10">
    <location>
        <begin position="619"/>
        <end position="639"/>
    </location>
</feature>
<dbReference type="PANTHER" id="PTHR11003">
    <property type="entry name" value="POTASSIUM CHANNEL, SUBFAMILY K"/>
    <property type="match status" value="1"/>
</dbReference>
<evidence type="ECO:0000256" key="8">
    <source>
        <dbReference type="RuleBase" id="RU003857"/>
    </source>
</evidence>
<dbReference type="PANTHER" id="PTHR11003:SF291">
    <property type="entry name" value="IP11374P"/>
    <property type="match status" value="1"/>
</dbReference>
<evidence type="ECO:0000256" key="1">
    <source>
        <dbReference type="ARBA" id="ARBA00004141"/>
    </source>
</evidence>
<keyword evidence="13" id="KW-1185">Reference proteome</keyword>
<feature type="transmembrane region" description="Helical" evidence="10">
    <location>
        <begin position="205"/>
        <end position="226"/>
    </location>
</feature>
<feature type="region of interest" description="Disordered" evidence="9">
    <location>
        <begin position="782"/>
        <end position="844"/>
    </location>
</feature>
<dbReference type="InterPro" id="IPR003280">
    <property type="entry name" value="2pore_dom_K_chnl"/>
</dbReference>
<feature type="domain" description="Potassium channel" evidence="11">
    <location>
        <begin position="572"/>
        <end position="641"/>
    </location>
</feature>
<feature type="domain" description="Potassium channel" evidence="11">
    <location>
        <begin position="212"/>
        <end position="281"/>
    </location>
</feature>
<dbReference type="Pfam" id="PF07885">
    <property type="entry name" value="Ion_trans_2"/>
    <property type="match status" value="2"/>
</dbReference>
<feature type="compositionally biased region" description="Basic and acidic residues" evidence="9">
    <location>
        <begin position="991"/>
        <end position="1006"/>
    </location>
</feature>
<feature type="transmembrane region" description="Helical" evidence="10">
    <location>
        <begin position="161"/>
        <end position="184"/>
    </location>
</feature>
<feature type="transmembrane region" description="Helical" evidence="10">
    <location>
        <begin position="127"/>
        <end position="149"/>
    </location>
</feature>
<feature type="transmembrane region" description="Helical" evidence="10">
    <location>
        <begin position="259"/>
        <end position="279"/>
    </location>
</feature>
<gene>
    <name evidence="12" type="ORF">BASA50_011141</name>
</gene>
<evidence type="ECO:0000313" key="13">
    <source>
        <dbReference type="Proteomes" id="UP001648503"/>
    </source>
</evidence>
<dbReference type="InterPro" id="IPR013099">
    <property type="entry name" value="K_chnl_dom"/>
</dbReference>
<feature type="region of interest" description="Disordered" evidence="9">
    <location>
        <begin position="917"/>
        <end position="946"/>
    </location>
</feature>
<evidence type="ECO:0000313" key="12">
    <source>
        <dbReference type="EMBL" id="KAH6587750.1"/>
    </source>
</evidence>
<feature type="compositionally biased region" description="Polar residues" evidence="9">
    <location>
        <begin position="782"/>
        <end position="793"/>
    </location>
</feature>
<feature type="compositionally biased region" description="Low complexity" evidence="9">
    <location>
        <begin position="1047"/>
        <end position="1059"/>
    </location>
</feature>
<feature type="compositionally biased region" description="Basic and acidic residues" evidence="9">
    <location>
        <begin position="794"/>
        <end position="810"/>
    </location>
</feature>
<feature type="transmembrane region" description="Helical" evidence="10">
    <location>
        <begin position="92"/>
        <end position="115"/>
    </location>
</feature>
<dbReference type="PRINTS" id="PR01333">
    <property type="entry name" value="2POREKCHANEL"/>
</dbReference>
<evidence type="ECO:0000256" key="5">
    <source>
        <dbReference type="ARBA" id="ARBA00023065"/>
    </source>
</evidence>